<dbReference type="PANTHER" id="PTHR12827">
    <property type="entry name" value="MEIOTIC CHECKPOINT REGULATOR TSG24 FAMILY MEMBER"/>
    <property type="match status" value="1"/>
</dbReference>
<gene>
    <name evidence="5" type="ORF">C2S53_015744</name>
</gene>
<dbReference type="GO" id="GO:0060090">
    <property type="term" value="F:molecular adaptor activity"/>
    <property type="evidence" value="ECO:0007669"/>
    <property type="project" value="TreeGrafter"/>
</dbReference>
<evidence type="ECO:0000259" key="4">
    <source>
        <dbReference type="Pfam" id="PF12859"/>
    </source>
</evidence>
<feature type="domain" description="Anaphase-promoting complex subunit 1 N-terminal" evidence="4">
    <location>
        <begin position="34"/>
        <end position="266"/>
    </location>
</feature>
<dbReference type="GO" id="GO:0070979">
    <property type="term" value="P:protein K11-linked ubiquitination"/>
    <property type="evidence" value="ECO:0007669"/>
    <property type="project" value="TreeGrafter"/>
</dbReference>
<comment type="caution">
    <text evidence="5">The sequence shown here is derived from an EMBL/GenBank/DDBJ whole genome shotgun (WGS) entry which is preliminary data.</text>
</comment>
<keyword evidence="2" id="KW-0498">Mitosis</keyword>
<proteinExistence type="predicted"/>
<keyword evidence="3" id="KW-0131">Cell cycle</keyword>
<organism evidence="5 6">
    <name type="scientific">Perilla frutescens var. hirtella</name>
    <name type="common">Perilla citriodora</name>
    <name type="synonym">Perilla setoyensis</name>
    <dbReference type="NCBI Taxonomy" id="608512"/>
    <lineage>
        <taxon>Eukaryota</taxon>
        <taxon>Viridiplantae</taxon>
        <taxon>Streptophyta</taxon>
        <taxon>Embryophyta</taxon>
        <taxon>Tracheophyta</taxon>
        <taxon>Spermatophyta</taxon>
        <taxon>Magnoliopsida</taxon>
        <taxon>eudicotyledons</taxon>
        <taxon>Gunneridae</taxon>
        <taxon>Pentapetalae</taxon>
        <taxon>asterids</taxon>
        <taxon>lamiids</taxon>
        <taxon>Lamiales</taxon>
        <taxon>Lamiaceae</taxon>
        <taxon>Nepetoideae</taxon>
        <taxon>Elsholtzieae</taxon>
        <taxon>Perilla</taxon>
    </lineage>
</organism>
<dbReference type="GO" id="GO:0005680">
    <property type="term" value="C:anaphase-promoting complex"/>
    <property type="evidence" value="ECO:0007669"/>
    <property type="project" value="InterPro"/>
</dbReference>
<dbReference type="Proteomes" id="UP001190926">
    <property type="component" value="Unassembled WGS sequence"/>
</dbReference>
<name>A0AAD4P2B6_PERFH</name>
<evidence type="ECO:0000256" key="1">
    <source>
        <dbReference type="ARBA" id="ARBA00022618"/>
    </source>
</evidence>
<dbReference type="PANTHER" id="PTHR12827:SF3">
    <property type="entry name" value="ANAPHASE-PROMOTING COMPLEX SUBUNIT 1"/>
    <property type="match status" value="1"/>
</dbReference>
<keyword evidence="1" id="KW-0132">Cell division</keyword>
<dbReference type="GO" id="GO:0007091">
    <property type="term" value="P:metaphase/anaphase transition of mitotic cell cycle"/>
    <property type="evidence" value="ECO:0007669"/>
    <property type="project" value="TreeGrafter"/>
</dbReference>
<dbReference type="InterPro" id="IPR049255">
    <property type="entry name" value="Apc1_N"/>
</dbReference>
<dbReference type="AlphaFoldDB" id="A0AAD4P2B6"/>
<protein>
    <submittedName>
        <fullName evidence="5">E3 ubiquitin ligase</fullName>
    </submittedName>
</protein>
<accession>A0AAD4P2B6</accession>
<evidence type="ECO:0000313" key="5">
    <source>
        <dbReference type="EMBL" id="KAH6824303.1"/>
    </source>
</evidence>
<dbReference type="GO" id="GO:0031145">
    <property type="term" value="P:anaphase-promoting complex-dependent catabolic process"/>
    <property type="evidence" value="ECO:0007669"/>
    <property type="project" value="TreeGrafter"/>
</dbReference>
<dbReference type="GO" id="GO:0051301">
    <property type="term" value="P:cell division"/>
    <property type="evidence" value="ECO:0007669"/>
    <property type="project" value="UniProtKB-KW"/>
</dbReference>
<dbReference type="EMBL" id="SDAM02000368">
    <property type="protein sequence ID" value="KAH6824303.1"/>
    <property type="molecule type" value="Genomic_DNA"/>
</dbReference>
<keyword evidence="6" id="KW-1185">Reference proteome</keyword>
<evidence type="ECO:0000313" key="6">
    <source>
        <dbReference type="Proteomes" id="UP001190926"/>
    </source>
</evidence>
<sequence length="298" mass="33690">MPQGGVRELSVLTKFKPFGFTAEALDGGSLSGDDDDYHYFLFDPQVATQRDEGAELDDASSSDHELFVRGNRIIWSAGTRVYKRFTLPSKVIKVCWSRMSDMSEALLCVLQVDRLTIYGIAGEVVSVPLPYAVTSIWPLPFGLLLQRASEGSLLTNISLSSSSPYLSARDVFRQKRDVYTPTHMFDYCTRSDGTSISSHMILKDPLEDPQITYIEERGKLNLMWEFDERTIWTSDCVPLMVSYNKGKMQHSLWVVEVNNSNIQVANPNKSDLISPWMSAKHFFRRIWQGKGSHTPASK</sequence>
<dbReference type="InterPro" id="IPR024990">
    <property type="entry name" value="Apc1"/>
</dbReference>
<reference evidence="5 6" key="1">
    <citation type="journal article" date="2021" name="Nat. Commun.">
        <title>Incipient diploidization of the medicinal plant Perilla within 10,000 years.</title>
        <authorList>
            <person name="Zhang Y."/>
            <person name="Shen Q."/>
            <person name="Leng L."/>
            <person name="Zhang D."/>
            <person name="Chen S."/>
            <person name="Shi Y."/>
            <person name="Ning Z."/>
            <person name="Chen S."/>
        </authorList>
    </citation>
    <scope>NUCLEOTIDE SEQUENCE [LARGE SCALE GENOMIC DNA]</scope>
    <source>
        <strain evidence="6">cv. PC099</strain>
    </source>
</reference>
<evidence type="ECO:0000256" key="3">
    <source>
        <dbReference type="ARBA" id="ARBA00023306"/>
    </source>
</evidence>
<evidence type="ECO:0000256" key="2">
    <source>
        <dbReference type="ARBA" id="ARBA00022776"/>
    </source>
</evidence>
<dbReference type="Pfam" id="PF12859">
    <property type="entry name" value="ANAPC1"/>
    <property type="match status" value="1"/>
</dbReference>
<feature type="non-terminal residue" evidence="5">
    <location>
        <position position="298"/>
    </location>
</feature>